<sequence>MKNLLLTGLIAFFSVACNKSREETTSASVRSDTLVLKDQGIVFVSPGDQTISALKKKNGEDFYTIADDANNYFSEASTYLDSLKVSYKNADDTKVFVYKKDNKTAAISKHKSPWYAVFYKDGKYETVDLINVREEYSKFFGNAVAKSAGTLDSKTVIASVAGDQYSVVEEKDCDLNNDHFTDKIVVLATNRDPDPQDPDTQIAPILILLNDQNKKYDVLKNEKIYPNSFGDSFRKLVVKDRFFTVELFNEVPDEYTSEKYITFKFSEPLKEVVLSKYGENTVWNDGKKTNTLCSDKNFGRILFRDYNSDDIRTKCPK</sequence>
<dbReference type="EMBL" id="BJYJ01000025">
    <property type="protein sequence ID" value="GEN77516.1"/>
    <property type="molecule type" value="Genomic_DNA"/>
</dbReference>
<evidence type="ECO:0008006" key="3">
    <source>
        <dbReference type="Google" id="ProtNLM"/>
    </source>
</evidence>
<keyword evidence="2" id="KW-1185">Reference proteome</keyword>
<dbReference type="RefSeq" id="WP_146943374.1">
    <property type="nucleotide sequence ID" value="NZ_BJYJ01000025.1"/>
</dbReference>
<dbReference type="AlphaFoldDB" id="A0A511YQP6"/>
<name>A0A511YQP6_9FLAO</name>
<dbReference type="Proteomes" id="UP000321863">
    <property type="component" value="Unassembled WGS sequence"/>
</dbReference>
<gene>
    <name evidence="1" type="ORF">CHA01nite_32560</name>
</gene>
<dbReference type="OrthoDB" id="1258615at2"/>
<comment type="caution">
    <text evidence="1">The sequence shown here is derived from an EMBL/GenBank/DDBJ whole genome shotgun (WGS) entry which is preliminary data.</text>
</comment>
<proteinExistence type="predicted"/>
<protein>
    <recommendedName>
        <fullName evidence="3">Lipoprotein</fullName>
    </recommendedName>
</protein>
<reference evidence="1 2" key="1">
    <citation type="submission" date="2019-07" db="EMBL/GenBank/DDBJ databases">
        <title>Whole genome shotgun sequence of Chryseobacterium hagamense NBRC 105253.</title>
        <authorList>
            <person name="Hosoyama A."/>
            <person name="Uohara A."/>
            <person name="Ohji S."/>
            <person name="Ichikawa N."/>
        </authorList>
    </citation>
    <scope>NUCLEOTIDE SEQUENCE [LARGE SCALE GENOMIC DNA]</scope>
    <source>
        <strain evidence="1 2">NBRC 105253</strain>
    </source>
</reference>
<organism evidence="1 2">
    <name type="scientific">Chryseobacterium hagamense</name>
    <dbReference type="NCBI Taxonomy" id="395935"/>
    <lineage>
        <taxon>Bacteria</taxon>
        <taxon>Pseudomonadati</taxon>
        <taxon>Bacteroidota</taxon>
        <taxon>Flavobacteriia</taxon>
        <taxon>Flavobacteriales</taxon>
        <taxon>Weeksellaceae</taxon>
        <taxon>Chryseobacterium group</taxon>
        <taxon>Chryseobacterium</taxon>
    </lineage>
</organism>
<evidence type="ECO:0000313" key="2">
    <source>
        <dbReference type="Proteomes" id="UP000321863"/>
    </source>
</evidence>
<accession>A0A511YQP6</accession>
<dbReference type="PROSITE" id="PS51257">
    <property type="entry name" value="PROKAR_LIPOPROTEIN"/>
    <property type="match status" value="1"/>
</dbReference>
<evidence type="ECO:0000313" key="1">
    <source>
        <dbReference type="EMBL" id="GEN77516.1"/>
    </source>
</evidence>